<evidence type="ECO:0000256" key="3">
    <source>
        <dbReference type="ARBA" id="ARBA00022833"/>
    </source>
</evidence>
<dbReference type="InterPro" id="IPR001841">
    <property type="entry name" value="Znf_RING"/>
</dbReference>
<evidence type="ECO:0000313" key="8">
    <source>
        <dbReference type="Proteomes" id="UP000078595"/>
    </source>
</evidence>
<evidence type="ECO:0000313" key="7">
    <source>
        <dbReference type="EMBL" id="WWC65035.1"/>
    </source>
</evidence>
<dbReference type="GO" id="GO:0032982">
    <property type="term" value="C:myosin filament"/>
    <property type="evidence" value="ECO:0007669"/>
    <property type="project" value="TreeGrafter"/>
</dbReference>
<feature type="compositionally biased region" description="Acidic residues" evidence="5">
    <location>
        <begin position="698"/>
        <end position="711"/>
    </location>
</feature>
<organism evidence="7 8">
    <name type="scientific">Kwoniella dejecticola CBS 10117</name>
    <dbReference type="NCBI Taxonomy" id="1296121"/>
    <lineage>
        <taxon>Eukaryota</taxon>
        <taxon>Fungi</taxon>
        <taxon>Dikarya</taxon>
        <taxon>Basidiomycota</taxon>
        <taxon>Agaricomycotina</taxon>
        <taxon>Tremellomycetes</taxon>
        <taxon>Tremellales</taxon>
        <taxon>Cryptococcaceae</taxon>
        <taxon>Kwoniella</taxon>
    </lineage>
</organism>
<dbReference type="AlphaFoldDB" id="A0AAJ8KWS5"/>
<dbReference type="PANTHER" id="PTHR45615:SF40">
    <property type="entry name" value="MYOSIN HEAVY CHAIN, NON-MUSCLE"/>
    <property type="match status" value="1"/>
</dbReference>
<feature type="compositionally biased region" description="Acidic residues" evidence="5">
    <location>
        <begin position="624"/>
        <end position="661"/>
    </location>
</feature>
<dbReference type="CDD" id="cd16449">
    <property type="entry name" value="RING-HC"/>
    <property type="match status" value="1"/>
</dbReference>
<feature type="region of interest" description="Disordered" evidence="5">
    <location>
        <begin position="273"/>
        <end position="335"/>
    </location>
</feature>
<feature type="compositionally biased region" description="Basic residues" evidence="5">
    <location>
        <begin position="87"/>
        <end position="99"/>
    </location>
</feature>
<accession>A0AAJ8KWS5</accession>
<keyword evidence="3" id="KW-0862">Zinc</keyword>
<dbReference type="RefSeq" id="XP_065825699.1">
    <property type="nucleotide sequence ID" value="XM_065969627.1"/>
</dbReference>
<evidence type="ECO:0000256" key="4">
    <source>
        <dbReference type="PROSITE-ProRule" id="PRU00175"/>
    </source>
</evidence>
<keyword evidence="2 4" id="KW-0863">Zinc-finger</keyword>
<dbReference type="PROSITE" id="PS50089">
    <property type="entry name" value="ZF_RING_2"/>
    <property type="match status" value="1"/>
</dbReference>
<dbReference type="InterPro" id="IPR018957">
    <property type="entry name" value="Znf_C3HC4_RING-type"/>
</dbReference>
<feature type="compositionally biased region" description="Basic and acidic residues" evidence="5">
    <location>
        <begin position="193"/>
        <end position="202"/>
    </location>
</feature>
<sequence length="734" mass="82249">MPAIATPKRKKAAMAASQPYSRDYKLQQNDSSSSRTSSSQPNPSSNTKSQSHQAESSLLKIIQDVDNRIASASASHETSSPASAGAKKPKKKKIKKAKQASRSLPENQGDHATFADSLISAAENTTSPVKTPASLPVAQLRETKSDGDVSMQSEDPLVGQIHQIDHPPSVSLDTANTSQSPKDNGKRKKKKDRQRERERQENLDFVAEYNARVEKRESEEQARRAAEQERRARALRQEEDEARGRVEKLRETIEELNNQATVIRRQIADMEREKLESQAQESEDKKRRSEQDLAKVREERRRHKDMEDKVTEAESAAREWKAKYENQQAEDNKRMEEDKGIIDQLRKDAEKMQQDNQSNEVIMKEHEDTRKAIIEALECKICLTTIDDAYITSCGHMACKHCMVSHFRSPHAYLHGVEGITEETDLSYRTKVCFVCRSAITRKPARVFPLRDILGPLGEYKHKDPPKETDPDPWEKIFPADHEGYKLYDKADDIMRCPECLGELMDDFCSGCDIIFSDAGEDVDVEVEEESEAEVIGSVLGEEDVIRVDGPGGLVDDQAEFERADSDEDGTSTSTSGSDDDNVVGTPGRIRRGGGAPPPPPPGLNNLLTILTEGEGDYVGTEMSSEDEREEDSEDEYGGSFIDDDGSGHDEEDEEEEDDISMIDVQGETEGSEEERPRAKNSRSNSSRPSRNRRVADPDDDEINEDEDDEPVFSGRRSRKQTSRQATVILSDDD</sequence>
<feature type="region of interest" description="Disordered" evidence="5">
    <location>
        <begin position="561"/>
        <end position="734"/>
    </location>
</feature>
<dbReference type="Proteomes" id="UP000078595">
    <property type="component" value="Chromosome 10"/>
</dbReference>
<dbReference type="GeneID" id="28971359"/>
<dbReference type="GO" id="GO:0000146">
    <property type="term" value="F:microfilament motor activity"/>
    <property type="evidence" value="ECO:0007669"/>
    <property type="project" value="TreeGrafter"/>
</dbReference>
<proteinExistence type="predicted"/>
<feature type="domain" description="RING-type" evidence="6">
    <location>
        <begin position="379"/>
        <end position="437"/>
    </location>
</feature>
<dbReference type="InterPro" id="IPR013083">
    <property type="entry name" value="Znf_RING/FYVE/PHD"/>
</dbReference>
<dbReference type="GO" id="GO:0051015">
    <property type="term" value="F:actin filament binding"/>
    <property type="evidence" value="ECO:0007669"/>
    <property type="project" value="TreeGrafter"/>
</dbReference>
<dbReference type="GO" id="GO:0008270">
    <property type="term" value="F:zinc ion binding"/>
    <property type="evidence" value="ECO:0007669"/>
    <property type="project" value="UniProtKB-KW"/>
</dbReference>
<dbReference type="SUPFAM" id="SSF57850">
    <property type="entry name" value="RING/U-box"/>
    <property type="match status" value="1"/>
</dbReference>
<evidence type="ECO:0000256" key="1">
    <source>
        <dbReference type="ARBA" id="ARBA00022723"/>
    </source>
</evidence>
<dbReference type="PANTHER" id="PTHR45615">
    <property type="entry name" value="MYOSIN HEAVY CHAIN, NON-MUSCLE"/>
    <property type="match status" value="1"/>
</dbReference>
<evidence type="ECO:0000256" key="2">
    <source>
        <dbReference type="ARBA" id="ARBA00022771"/>
    </source>
</evidence>
<feature type="compositionally biased region" description="Polar residues" evidence="5">
    <location>
        <begin position="171"/>
        <end position="182"/>
    </location>
</feature>
<dbReference type="GO" id="GO:0016460">
    <property type="term" value="C:myosin II complex"/>
    <property type="evidence" value="ECO:0007669"/>
    <property type="project" value="TreeGrafter"/>
</dbReference>
<reference evidence="7" key="2">
    <citation type="submission" date="2024-02" db="EMBL/GenBank/DDBJ databases">
        <title>Comparative genomics of Cryptococcus and Kwoniella reveals pathogenesis evolution and contrasting modes of karyotype evolution via chromosome fusion or intercentromeric recombination.</title>
        <authorList>
            <person name="Coelho M.A."/>
            <person name="David-Palma M."/>
            <person name="Shea T."/>
            <person name="Bowers K."/>
            <person name="McGinley-Smith S."/>
            <person name="Mohammad A.W."/>
            <person name="Gnirke A."/>
            <person name="Yurkov A.M."/>
            <person name="Nowrousian M."/>
            <person name="Sun S."/>
            <person name="Cuomo C.A."/>
            <person name="Heitman J."/>
        </authorList>
    </citation>
    <scope>NUCLEOTIDE SEQUENCE</scope>
    <source>
        <strain evidence="7">CBS 10117</strain>
    </source>
</reference>
<keyword evidence="1" id="KW-0479">Metal-binding</keyword>
<evidence type="ECO:0000256" key="5">
    <source>
        <dbReference type="SAM" id="MobiDB-lite"/>
    </source>
</evidence>
<reference evidence="7" key="1">
    <citation type="submission" date="2013-07" db="EMBL/GenBank/DDBJ databases">
        <authorList>
            <consortium name="The Broad Institute Genome Sequencing Platform"/>
            <person name="Cuomo C."/>
            <person name="Litvintseva A."/>
            <person name="Chen Y."/>
            <person name="Heitman J."/>
            <person name="Sun S."/>
            <person name="Springer D."/>
            <person name="Dromer F."/>
            <person name="Young S.K."/>
            <person name="Zeng Q."/>
            <person name="Gargeya S."/>
            <person name="Fitzgerald M."/>
            <person name="Abouelleil A."/>
            <person name="Alvarado L."/>
            <person name="Berlin A.M."/>
            <person name="Chapman S.B."/>
            <person name="Dewar J."/>
            <person name="Goldberg J."/>
            <person name="Griggs A."/>
            <person name="Gujja S."/>
            <person name="Hansen M."/>
            <person name="Howarth C."/>
            <person name="Imamovic A."/>
            <person name="Larimer J."/>
            <person name="McCowan C."/>
            <person name="Murphy C."/>
            <person name="Pearson M."/>
            <person name="Priest M."/>
            <person name="Roberts A."/>
            <person name="Saif S."/>
            <person name="Shea T."/>
            <person name="Sykes S."/>
            <person name="Wortman J."/>
            <person name="Nusbaum C."/>
            <person name="Birren B."/>
        </authorList>
    </citation>
    <scope>NUCLEOTIDE SEQUENCE</scope>
    <source>
        <strain evidence="7">CBS 10117</strain>
    </source>
</reference>
<dbReference type="GO" id="GO:0005737">
    <property type="term" value="C:cytoplasm"/>
    <property type="evidence" value="ECO:0007669"/>
    <property type="project" value="TreeGrafter"/>
</dbReference>
<dbReference type="KEGG" id="kdj:28971359"/>
<evidence type="ECO:0000259" key="6">
    <source>
        <dbReference type="PROSITE" id="PS50089"/>
    </source>
</evidence>
<dbReference type="Pfam" id="PF00097">
    <property type="entry name" value="zf-C3HC4"/>
    <property type="match status" value="1"/>
</dbReference>
<dbReference type="Gene3D" id="3.30.40.10">
    <property type="entry name" value="Zinc/RING finger domain, C3HC4 (zinc finger)"/>
    <property type="match status" value="1"/>
</dbReference>
<gene>
    <name evidence="7" type="ORF">I303_107649</name>
</gene>
<feature type="compositionally biased region" description="Low complexity" evidence="5">
    <location>
        <begin position="31"/>
        <end position="51"/>
    </location>
</feature>
<feature type="region of interest" description="Disordered" evidence="5">
    <location>
        <begin position="1"/>
        <end position="247"/>
    </location>
</feature>
<name>A0AAJ8KWS5_9TREE</name>
<protein>
    <recommendedName>
        <fullName evidence="6">RING-type domain-containing protein</fullName>
    </recommendedName>
</protein>
<feature type="compositionally biased region" description="Basic and acidic residues" evidence="5">
    <location>
        <begin position="211"/>
        <end position="247"/>
    </location>
</feature>
<dbReference type="EMBL" id="CP144539">
    <property type="protein sequence ID" value="WWC65035.1"/>
    <property type="molecule type" value="Genomic_DNA"/>
</dbReference>
<keyword evidence="8" id="KW-1185">Reference proteome</keyword>